<keyword evidence="3" id="KW-1185">Reference proteome</keyword>
<evidence type="ECO:0000313" key="3">
    <source>
        <dbReference type="Proteomes" id="UP001239994"/>
    </source>
</evidence>
<feature type="region of interest" description="Disordered" evidence="1">
    <location>
        <begin position="1"/>
        <end position="23"/>
    </location>
</feature>
<organism evidence="2 3">
    <name type="scientific">Electrophorus voltai</name>
    <dbReference type="NCBI Taxonomy" id="2609070"/>
    <lineage>
        <taxon>Eukaryota</taxon>
        <taxon>Metazoa</taxon>
        <taxon>Chordata</taxon>
        <taxon>Craniata</taxon>
        <taxon>Vertebrata</taxon>
        <taxon>Euteleostomi</taxon>
        <taxon>Actinopterygii</taxon>
        <taxon>Neopterygii</taxon>
        <taxon>Teleostei</taxon>
        <taxon>Ostariophysi</taxon>
        <taxon>Gymnotiformes</taxon>
        <taxon>Gymnotoidei</taxon>
        <taxon>Gymnotidae</taxon>
        <taxon>Electrophorus</taxon>
    </lineage>
</organism>
<reference evidence="2" key="1">
    <citation type="submission" date="2023-03" db="EMBL/GenBank/DDBJ databases">
        <title>Electrophorus voltai genome.</title>
        <authorList>
            <person name="Bian C."/>
        </authorList>
    </citation>
    <scope>NUCLEOTIDE SEQUENCE</scope>
    <source>
        <strain evidence="2">CB-2022</strain>
        <tissue evidence="2">Muscle</tissue>
    </source>
</reference>
<feature type="region of interest" description="Disordered" evidence="1">
    <location>
        <begin position="285"/>
        <end position="309"/>
    </location>
</feature>
<feature type="region of interest" description="Disordered" evidence="1">
    <location>
        <begin position="236"/>
        <end position="261"/>
    </location>
</feature>
<proteinExistence type="predicted"/>
<sequence>MGCSSSTTQAVAQENRPSAKLEETAYVASNGSVAAYAETIADQMQLPVQSALPEGLGPRPGDSQAPVARKALRNVGLEREQAADGSEPTVGSDLIQTAEVAVNIAPEMPADTAESLTPQEDSIFVEGVTAKEAFGASPAVKEVDPSEAASPANVSGLSKCVAAFPVPAATSGPEEELVGCGTLADAAAMEAAFEEASLSLELTPAVEPATTAGLAPTPEPTPAPTLRDTSAAALVPASKPSLVPESSPAMEPSPAPEPVQMEAAAAAVAARAVLQAMQEHASLAGTSMDADTQALEAPGGTNEMFEYLD</sequence>
<gene>
    <name evidence="2" type="ORF">P4O66_005245</name>
</gene>
<accession>A0AAD8ZWP1</accession>
<evidence type="ECO:0000256" key="1">
    <source>
        <dbReference type="SAM" id="MobiDB-lite"/>
    </source>
</evidence>
<feature type="compositionally biased region" description="Polar residues" evidence="1">
    <location>
        <begin position="1"/>
        <end position="16"/>
    </location>
</feature>
<comment type="caution">
    <text evidence="2">The sequence shown here is derived from an EMBL/GenBank/DDBJ whole genome shotgun (WGS) entry which is preliminary data.</text>
</comment>
<dbReference type="AlphaFoldDB" id="A0AAD8ZWP1"/>
<evidence type="ECO:0000313" key="2">
    <source>
        <dbReference type="EMBL" id="KAK1806739.1"/>
    </source>
</evidence>
<dbReference type="Proteomes" id="UP001239994">
    <property type="component" value="Unassembled WGS sequence"/>
</dbReference>
<dbReference type="EMBL" id="JAROKS010000001">
    <property type="protein sequence ID" value="KAK1806739.1"/>
    <property type="molecule type" value="Genomic_DNA"/>
</dbReference>
<protein>
    <submittedName>
        <fullName evidence="2">Uncharacterized protein</fullName>
    </submittedName>
</protein>
<name>A0AAD8ZWP1_9TELE</name>